<feature type="domain" description="PIN" evidence="4">
    <location>
        <begin position="18"/>
        <end position="156"/>
    </location>
</feature>
<evidence type="ECO:0000256" key="1">
    <source>
        <dbReference type="ARBA" id="ARBA00022741"/>
    </source>
</evidence>
<dbReference type="PANTHER" id="PTHR30473">
    <property type="entry name" value="PROTEIN PHOH"/>
    <property type="match status" value="1"/>
</dbReference>
<dbReference type="EMBL" id="MHLP01000011">
    <property type="protein sequence ID" value="OGZ13182.1"/>
    <property type="molecule type" value="Genomic_DNA"/>
</dbReference>
<protein>
    <recommendedName>
        <fullName evidence="4">PIN domain-containing protein</fullName>
    </recommendedName>
</protein>
<dbReference type="PANTHER" id="PTHR30473:SF2">
    <property type="entry name" value="PIN DOMAIN-CONTAINING PROTEIN"/>
    <property type="match status" value="1"/>
</dbReference>
<dbReference type="Gene3D" id="3.40.50.300">
    <property type="entry name" value="P-loop containing nucleotide triphosphate hydrolases"/>
    <property type="match status" value="1"/>
</dbReference>
<evidence type="ECO:0000256" key="3">
    <source>
        <dbReference type="ARBA" id="ARBA00046345"/>
    </source>
</evidence>
<proteinExistence type="inferred from homology"/>
<dbReference type="Proteomes" id="UP000178534">
    <property type="component" value="Unassembled WGS sequence"/>
</dbReference>
<accession>A0A1G2DIF2</accession>
<dbReference type="STRING" id="1798665.A2942_03940"/>
<organism evidence="5 6">
    <name type="scientific">Candidatus Lloydbacteria bacterium RIFCSPLOWO2_01_FULL_50_20</name>
    <dbReference type="NCBI Taxonomy" id="1798665"/>
    <lineage>
        <taxon>Bacteria</taxon>
        <taxon>Candidatus Lloydiibacteriota</taxon>
    </lineage>
</organism>
<dbReference type="Gene3D" id="3.40.50.1010">
    <property type="entry name" value="5'-nuclease"/>
    <property type="match status" value="1"/>
</dbReference>
<gene>
    <name evidence="5" type="ORF">A2942_03940</name>
</gene>
<dbReference type="Pfam" id="PF02562">
    <property type="entry name" value="PhoH"/>
    <property type="match status" value="1"/>
</dbReference>
<keyword evidence="2" id="KW-0067">ATP-binding</keyword>
<dbReference type="AlphaFoldDB" id="A0A1G2DIF2"/>
<dbReference type="SUPFAM" id="SSF88723">
    <property type="entry name" value="PIN domain-like"/>
    <property type="match status" value="1"/>
</dbReference>
<dbReference type="SUPFAM" id="SSF52540">
    <property type="entry name" value="P-loop containing nucleoside triphosphate hydrolases"/>
    <property type="match status" value="1"/>
</dbReference>
<comment type="caution">
    <text evidence="5">The sequence shown here is derived from an EMBL/GenBank/DDBJ whole genome shotgun (WGS) entry which is preliminary data.</text>
</comment>
<evidence type="ECO:0000259" key="4">
    <source>
        <dbReference type="SMART" id="SM00670"/>
    </source>
</evidence>
<comment type="similarity">
    <text evidence="3">In the N-terminal section; belongs to the PINc/VapC protein family.</text>
</comment>
<evidence type="ECO:0000313" key="5">
    <source>
        <dbReference type="EMBL" id="OGZ13182.1"/>
    </source>
</evidence>
<keyword evidence="1" id="KW-0547">Nucleotide-binding</keyword>
<sequence>MVAKEQAKGEKTIPSKKRVYVFDTNVLMHDPTALFRFEEHDVCLPITVLEELDNHKNGQSEIARNARQAARFIYQVISKSPTNKDERGAVSYPLSTVDKRARGNLLIRIEEPRGALSSEFDPKKADNQILQVVLFFKSISGDADVILVTKDINMATKARIHGIEVQDYENDKALDDADMLPTGICELPKNFWETMKDIQSAHVAGSDVYTIPEHALPKSLRNAYVNEFMYMNNEKKPFLARVTAHTADALSLRIIRSRNSENGSVFGICALNPSQSFALELLLDPEVDFVTLLGVAGTGKTLLTLAAGLEQAIESELYTHIIFTRITESMGKDIGYLPGNEEEKMNPWMGALNDSLEVLLGDAEDEKEGVFNKGHPAGKASAIDQLKRYIQVRSINFMRGRTFLRKFLVVDEAQNLTPKQMKALITRAGPGTKVVCLGNVGQIDTPYLTEGSSGLTYAVERFRKGDPSMRFGWPHYGHVRLSDSVRSRLASHAEKVM</sequence>
<dbReference type="InterPro" id="IPR029060">
    <property type="entry name" value="PIN-like_dom_sf"/>
</dbReference>
<dbReference type="InterPro" id="IPR002716">
    <property type="entry name" value="PIN_dom"/>
</dbReference>
<dbReference type="GO" id="GO:0005829">
    <property type="term" value="C:cytosol"/>
    <property type="evidence" value="ECO:0007669"/>
    <property type="project" value="TreeGrafter"/>
</dbReference>
<dbReference type="InterPro" id="IPR051451">
    <property type="entry name" value="PhoH2-like"/>
</dbReference>
<dbReference type="SMART" id="SM00670">
    <property type="entry name" value="PINc"/>
    <property type="match status" value="1"/>
</dbReference>
<dbReference type="InterPro" id="IPR003714">
    <property type="entry name" value="PhoH"/>
</dbReference>
<evidence type="ECO:0000313" key="6">
    <source>
        <dbReference type="Proteomes" id="UP000178534"/>
    </source>
</evidence>
<dbReference type="CDD" id="cd09883">
    <property type="entry name" value="PIN_VapC_PhoHL-ATPase"/>
    <property type="match status" value="1"/>
</dbReference>
<evidence type="ECO:0000256" key="2">
    <source>
        <dbReference type="ARBA" id="ARBA00022840"/>
    </source>
</evidence>
<dbReference type="Pfam" id="PF13638">
    <property type="entry name" value="PIN_4"/>
    <property type="match status" value="1"/>
</dbReference>
<name>A0A1G2DIF2_9BACT</name>
<dbReference type="GO" id="GO:0005524">
    <property type="term" value="F:ATP binding"/>
    <property type="evidence" value="ECO:0007669"/>
    <property type="project" value="UniProtKB-KW"/>
</dbReference>
<dbReference type="InterPro" id="IPR027417">
    <property type="entry name" value="P-loop_NTPase"/>
</dbReference>
<reference evidence="5 6" key="1">
    <citation type="journal article" date="2016" name="Nat. Commun.">
        <title>Thousands of microbial genomes shed light on interconnected biogeochemical processes in an aquifer system.</title>
        <authorList>
            <person name="Anantharaman K."/>
            <person name="Brown C.T."/>
            <person name="Hug L.A."/>
            <person name="Sharon I."/>
            <person name="Castelle C.J."/>
            <person name="Probst A.J."/>
            <person name="Thomas B.C."/>
            <person name="Singh A."/>
            <person name="Wilkins M.J."/>
            <person name="Karaoz U."/>
            <person name="Brodie E.L."/>
            <person name="Williams K.H."/>
            <person name="Hubbard S.S."/>
            <person name="Banfield J.F."/>
        </authorList>
    </citation>
    <scope>NUCLEOTIDE SEQUENCE [LARGE SCALE GENOMIC DNA]</scope>
</reference>